<dbReference type="EMBL" id="LUCH01000047">
    <property type="protein sequence ID" value="KAF5406286.1"/>
    <property type="molecule type" value="Genomic_DNA"/>
</dbReference>
<dbReference type="Pfam" id="PF14779">
    <property type="entry name" value="BBS1"/>
    <property type="match status" value="1"/>
</dbReference>
<dbReference type="Proteomes" id="UP000748531">
    <property type="component" value="Unassembled WGS sequence"/>
</dbReference>
<dbReference type="OrthoDB" id="10259809at2759"/>
<sequence length="135" mass="14839">MGSVAQWKLNLSDKWLLANCNCDAQVTSFSQCVCFGDPTGSGCNALCVVDFGTFFRTDTLSTSTKANTTVKLKVIAGMAIKHEVRLVDLPCGICTFNVLLGDKLIQVRVTLLADQVRGRVYLRVSKLYQRDEVDV</sequence>
<evidence type="ECO:0000259" key="1">
    <source>
        <dbReference type="Pfam" id="PF14779"/>
    </source>
</evidence>
<accession>A0A8J4T5A8</accession>
<gene>
    <name evidence="2" type="ORF">PHET_00199</name>
</gene>
<dbReference type="InterPro" id="IPR032728">
    <property type="entry name" value="BBS1_N"/>
</dbReference>
<feature type="domain" description="Bardet-Biedl syndrome 1 N-terminal" evidence="1">
    <location>
        <begin position="15"/>
        <end position="97"/>
    </location>
</feature>
<name>A0A8J4T5A8_9TREM</name>
<dbReference type="AlphaFoldDB" id="A0A8J4T5A8"/>
<evidence type="ECO:0000313" key="2">
    <source>
        <dbReference type="EMBL" id="KAF5406286.1"/>
    </source>
</evidence>
<comment type="caution">
    <text evidence="2">The sequence shown here is derived from an EMBL/GenBank/DDBJ whole genome shotgun (WGS) entry which is preliminary data.</text>
</comment>
<reference evidence="2" key="1">
    <citation type="submission" date="2019-05" db="EMBL/GenBank/DDBJ databases">
        <title>Annotation for the trematode Paragonimus heterotremus.</title>
        <authorList>
            <person name="Choi Y.-J."/>
        </authorList>
    </citation>
    <scope>NUCLEOTIDE SEQUENCE</scope>
    <source>
        <strain evidence="2">LC</strain>
    </source>
</reference>
<protein>
    <recommendedName>
        <fullName evidence="1">Bardet-Biedl syndrome 1 N-terminal domain-containing protein</fullName>
    </recommendedName>
</protein>
<proteinExistence type="predicted"/>
<keyword evidence="3" id="KW-1185">Reference proteome</keyword>
<organism evidence="2 3">
    <name type="scientific">Paragonimus heterotremus</name>
    <dbReference type="NCBI Taxonomy" id="100268"/>
    <lineage>
        <taxon>Eukaryota</taxon>
        <taxon>Metazoa</taxon>
        <taxon>Spiralia</taxon>
        <taxon>Lophotrochozoa</taxon>
        <taxon>Platyhelminthes</taxon>
        <taxon>Trematoda</taxon>
        <taxon>Digenea</taxon>
        <taxon>Plagiorchiida</taxon>
        <taxon>Troglotremata</taxon>
        <taxon>Troglotrematidae</taxon>
        <taxon>Paragonimus</taxon>
    </lineage>
</organism>
<evidence type="ECO:0000313" key="3">
    <source>
        <dbReference type="Proteomes" id="UP000748531"/>
    </source>
</evidence>